<feature type="transmembrane region" description="Helical" evidence="1">
    <location>
        <begin position="76"/>
        <end position="98"/>
    </location>
</feature>
<feature type="transmembrane region" description="Helical" evidence="1">
    <location>
        <begin position="12"/>
        <end position="30"/>
    </location>
</feature>
<evidence type="ECO:0000256" key="1">
    <source>
        <dbReference type="SAM" id="Phobius"/>
    </source>
</evidence>
<name>A0A2T0K980_9ACTN</name>
<evidence type="ECO:0000313" key="2">
    <source>
        <dbReference type="EMBL" id="PRX19453.1"/>
    </source>
</evidence>
<dbReference type="Proteomes" id="UP000239415">
    <property type="component" value="Unassembled WGS sequence"/>
</dbReference>
<organism evidence="2 3">
    <name type="scientific">Actinoplanes italicus</name>
    <dbReference type="NCBI Taxonomy" id="113567"/>
    <lineage>
        <taxon>Bacteria</taxon>
        <taxon>Bacillati</taxon>
        <taxon>Actinomycetota</taxon>
        <taxon>Actinomycetes</taxon>
        <taxon>Micromonosporales</taxon>
        <taxon>Micromonosporaceae</taxon>
        <taxon>Actinoplanes</taxon>
    </lineage>
</organism>
<accession>A0A2T0K980</accession>
<dbReference type="EMBL" id="PVMZ01000010">
    <property type="protein sequence ID" value="PRX19453.1"/>
    <property type="molecule type" value="Genomic_DNA"/>
</dbReference>
<keyword evidence="3" id="KW-1185">Reference proteome</keyword>
<dbReference type="AlphaFoldDB" id="A0A2T0K980"/>
<keyword evidence="1" id="KW-0472">Membrane</keyword>
<proteinExistence type="predicted"/>
<sequence>MIWEMGRSGRFLLKTYIFVTVVVVLVALNSPTLAGPAGIVGLVLAPLAIGGAHALPPLLEWAELEPGGYGDRVADALTLPVIMLLALANALLYVRLVLLVRKRRRKTAA</sequence>
<comment type="caution">
    <text evidence="2">The sequence shown here is derived from an EMBL/GenBank/DDBJ whole genome shotgun (WGS) entry which is preliminary data.</text>
</comment>
<dbReference type="RefSeq" id="WP_146169279.1">
    <property type="nucleotide sequence ID" value="NZ_BOMO01000049.1"/>
</dbReference>
<evidence type="ECO:0000313" key="3">
    <source>
        <dbReference type="Proteomes" id="UP000239415"/>
    </source>
</evidence>
<keyword evidence="1" id="KW-0812">Transmembrane</keyword>
<keyword evidence="1" id="KW-1133">Transmembrane helix</keyword>
<reference evidence="2 3" key="1">
    <citation type="submission" date="2018-03" db="EMBL/GenBank/DDBJ databases">
        <title>Genomic Encyclopedia of Archaeal and Bacterial Type Strains, Phase II (KMG-II): from individual species to whole genera.</title>
        <authorList>
            <person name="Goeker M."/>
        </authorList>
    </citation>
    <scope>NUCLEOTIDE SEQUENCE [LARGE SCALE GENOMIC DNA]</scope>
    <source>
        <strain evidence="2 3">DSM 43146</strain>
    </source>
</reference>
<protein>
    <submittedName>
        <fullName evidence="2">Uncharacterized protein</fullName>
    </submittedName>
</protein>
<gene>
    <name evidence="2" type="ORF">CLV67_110205</name>
</gene>